<dbReference type="AlphaFoldDB" id="A0A101JL24"/>
<dbReference type="OrthoDB" id="9810303at2"/>
<evidence type="ECO:0000313" key="3">
    <source>
        <dbReference type="Proteomes" id="UP000053937"/>
    </source>
</evidence>
<dbReference type="EMBL" id="LMBR01000132">
    <property type="protein sequence ID" value="KUL28714.1"/>
    <property type="molecule type" value="Genomic_DNA"/>
</dbReference>
<dbReference type="RefSeq" id="WP_059138981.1">
    <property type="nucleotide sequence ID" value="NZ_LMBR01000132.1"/>
</dbReference>
<evidence type="ECO:0000313" key="2">
    <source>
        <dbReference type="EMBL" id="KUL28714.1"/>
    </source>
</evidence>
<dbReference type="PANTHER" id="PTHR43685:SF2">
    <property type="entry name" value="GLYCOSYLTRANSFERASE 2-LIKE DOMAIN-CONTAINING PROTEIN"/>
    <property type="match status" value="1"/>
</dbReference>
<dbReference type="InterPro" id="IPR050834">
    <property type="entry name" value="Glycosyltransf_2"/>
</dbReference>
<comment type="caution">
    <text evidence="2">The sequence shown here is derived from an EMBL/GenBank/DDBJ whole genome shotgun (WGS) entry which is preliminary data.</text>
</comment>
<accession>A0A101JL24</accession>
<dbReference type="GO" id="GO:0016740">
    <property type="term" value="F:transferase activity"/>
    <property type="evidence" value="ECO:0007669"/>
    <property type="project" value="UniProtKB-KW"/>
</dbReference>
<dbReference type="Proteomes" id="UP000053937">
    <property type="component" value="Unassembled WGS sequence"/>
</dbReference>
<sequence length="444" mass="50807">MPDISIIIRSKNEEVWLAHCLSMLFRQDYDDYEVILVDNASSDNTLEVAKRFPLIKIISIERFKPGYAINEGIRSSSGQYIVCLSAHCIPKSTSWLTSLRGNFYNNSLVAGVYGRQLRVSFTDPIDKRDLLIVFGLDRRVQEKDYFFHNANSMFRRDIWERYPFDEEVTNIEDRVWGKTVIDAGYKLVYDPEAAVYHHHGLHQGNISQRVKGVVSIIEKVDDDVVNELPYSLKPENVSIAAVLPVAGSIKPGSHMARLLDNTISSLKDSKYVKNLYVLSYQKQLVPNGVQWIDRSKIPGVDQFGVDEIMQTALFFIESQSNYPNSLLYVNYDYLNRPPGIYDQLIIDSQYKGYDTVFPGYVDYGHYWFHDENNEFKQTDASLKGRSDRQPVFRALYGLGCLSSAHIIRQGKMVAGKIGILPINDLHYTFRQRELEAHSIEASGV</sequence>
<feature type="domain" description="Glycosyltransferase 2-like" evidence="1">
    <location>
        <begin position="5"/>
        <end position="160"/>
    </location>
</feature>
<dbReference type="Gene3D" id="3.90.550.10">
    <property type="entry name" value="Spore Coat Polysaccharide Biosynthesis Protein SpsA, Chain A"/>
    <property type="match status" value="1"/>
</dbReference>
<gene>
    <name evidence="2" type="ORF">ASB62_05590</name>
</gene>
<dbReference type="PANTHER" id="PTHR43685">
    <property type="entry name" value="GLYCOSYLTRANSFERASE"/>
    <property type="match status" value="1"/>
</dbReference>
<organism evidence="2 3">
    <name type="scientific">Chlorobium limicola</name>
    <dbReference type="NCBI Taxonomy" id="1092"/>
    <lineage>
        <taxon>Bacteria</taxon>
        <taxon>Pseudomonadati</taxon>
        <taxon>Chlorobiota</taxon>
        <taxon>Chlorobiia</taxon>
        <taxon>Chlorobiales</taxon>
        <taxon>Chlorobiaceae</taxon>
        <taxon>Chlorobium/Pelodictyon group</taxon>
        <taxon>Chlorobium</taxon>
    </lineage>
</organism>
<dbReference type="InterPro" id="IPR001173">
    <property type="entry name" value="Glyco_trans_2-like"/>
</dbReference>
<evidence type="ECO:0000259" key="1">
    <source>
        <dbReference type="Pfam" id="PF00535"/>
    </source>
</evidence>
<dbReference type="CDD" id="cd00761">
    <property type="entry name" value="Glyco_tranf_GTA_type"/>
    <property type="match status" value="1"/>
</dbReference>
<proteinExistence type="predicted"/>
<keyword evidence="3" id="KW-1185">Reference proteome</keyword>
<dbReference type="SUPFAM" id="SSF53448">
    <property type="entry name" value="Nucleotide-diphospho-sugar transferases"/>
    <property type="match status" value="1"/>
</dbReference>
<protein>
    <submittedName>
        <fullName evidence="2">Glycosyl transferase family 2</fullName>
    </submittedName>
</protein>
<dbReference type="Pfam" id="PF00535">
    <property type="entry name" value="Glycos_transf_2"/>
    <property type="match status" value="1"/>
</dbReference>
<name>A0A101JL24_CHLLI</name>
<keyword evidence="2" id="KW-0808">Transferase</keyword>
<reference evidence="2 3" key="1">
    <citation type="submission" date="2015-10" db="EMBL/GenBank/DDBJ databases">
        <title>Draft Genome Sequence of Chlorobium limicola strain Frasassi Growing under Artificial Lighting in the Frasassi Cave System.</title>
        <authorList>
            <person name="Mansor M."/>
            <person name="Macalady J."/>
        </authorList>
    </citation>
    <scope>NUCLEOTIDE SEQUENCE [LARGE SCALE GENOMIC DNA]</scope>
    <source>
        <strain evidence="2 3">Frasassi</strain>
    </source>
</reference>
<dbReference type="InterPro" id="IPR029044">
    <property type="entry name" value="Nucleotide-diphossugar_trans"/>
</dbReference>